<dbReference type="EMBL" id="PFCQ01000012">
    <property type="protein sequence ID" value="PIR68229.1"/>
    <property type="molecule type" value="Genomic_DNA"/>
</dbReference>
<reference evidence="2" key="1">
    <citation type="submission" date="2017-09" db="EMBL/GenBank/DDBJ databases">
        <title>Depth-based differentiation of microbial function through sediment-hosted aquifers and enrichment of novel symbionts in the deep terrestrial subsurface.</title>
        <authorList>
            <person name="Probst A.J."/>
            <person name="Ladd B."/>
            <person name="Jarett J.K."/>
            <person name="Geller-Mcgrath D.E."/>
            <person name="Sieber C.M.K."/>
            <person name="Emerson J.B."/>
            <person name="Anantharaman K."/>
            <person name="Thomas B.C."/>
            <person name="Malmstrom R."/>
            <person name="Stieglmeier M."/>
            <person name="Klingl A."/>
            <person name="Woyke T."/>
            <person name="Ryan C.M."/>
            <person name="Banfield J.F."/>
        </authorList>
    </citation>
    <scope>NUCLEOTIDE SEQUENCE [LARGE SCALE GENOMIC DNA]</scope>
</reference>
<dbReference type="AlphaFoldDB" id="A0A2H0TB23"/>
<dbReference type="Gene3D" id="3.30.460.40">
    <property type="match status" value="1"/>
</dbReference>
<gene>
    <name evidence="1" type="ORF">COU49_02025</name>
</gene>
<organism evidence="1 2">
    <name type="scientific">Candidatus Nomurabacteria bacterium CG10_big_fil_rev_8_21_14_0_10_35_16</name>
    <dbReference type="NCBI Taxonomy" id="1974731"/>
    <lineage>
        <taxon>Bacteria</taxon>
        <taxon>Candidatus Nomuraibacteriota</taxon>
    </lineage>
</organism>
<feature type="non-terminal residue" evidence="1">
    <location>
        <position position="1"/>
    </location>
</feature>
<sequence length="124" mass="14385">RPLNDIDFEISEKYFPIILPEISQYITFGPARWNSDGKWDCELITLNYHEQEIDISGTDTIKISNKERTKWIPLADSSTNTLNVNVQGIDVKIMNPRELKNYKKELDGEHQLVDIKAIDNYLST</sequence>
<dbReference type="InterPro" id="IPR043519">
    <property type="entry name" value="NT_sf"/>
</dbReference>
<comment type="caution">
    <text evidence="1">The sequence shown here is derived from an EMBL/GenBank/DDBJ whole genome shotgun (WGS) entry which is preliminary data.</text>
</comment>
<evidence type="ECO:0000313" key="2">
    <source>
        <dbReference type="Proteomes" id="UP000230094"/>
    </source>
</evidence>
<protein>
    <submittedName>
        <fullName evidence="1">Uncharacterized protein</fullName>
    </submittedName>
</protein>
<proteinExistence type="predicted"/>
<dbReference type="SUPFAM" id="SSF81301">
    <property type="entry name" value="Nucleotidyltransferase"/>
    <property type="match status" value="1"/>
</dbReference>
<evidence type="ECO:0000313" key="1">
    <source>
        <dbReference type="EMBL" id="PIR68229.1"/>
    </source>
</evidence>
<name>A0A2H0TB23_9BACT</name>
<accession>A0A2H0TB23</accession>
<dbReference type="Proteomes" id="UP000230094">
    <property type="component" value="Unassembled WGS sequence"/>
</dbReference>